<reference evidence="10" key="1">
    <citation type="submission" date="2022-11" db="EMBL/GenBank/DDBJ databases">
        <title>Lacrimispora xylanolytica sy1, complete genome.</title>
        <authorList>
            <person name="Choi S."/>
        </authorList>
    </citation>
    <scope>NUCLEOTIDE SEQUENCE</scope>
    <source>
        <strain evidence="10">Sy1</strain>
    </source>
</reference>
<dbReference type="InterPro" id="IPR013525">
    <property type="entry name" value="ABC2_TM"/>
</dbReference>
<evidence type="ECO:0000313" key="10">
    <source>
        <dbReference type="EMBL" id="WAJ24548.1"/>
    </source>
</evidence>
<keyword evidence="4 8" id="KW-1003">Cell membrane</keyword>
<evidence type="ECO:0000256" key="6">
    <source>
        <dbReference type="ARBA" id="ARBA00022989"/>
    </source>
</evidence>
<organism evidence="10 11">
    <name type="scientific">Lacrimispora xylanolytica</name>
    <dbReference type="NCBI Taxonomy" id="29375"/>
    <lineage>
        <taxon>Bacteria</taxon>
        <taxon>Bacillati</taxon>
        <taxon>Bacillota</taxon>
        <taxon>Clostridia</taxon>
        <taxon>Lachnospirales</taxon>
        <taxon>Lachnospiraceae</taxon>
        <taxon>Lacrimispora</taxon>
    </lineage>
</organism>
<dbReference type="EMBL" id="CP113524">
    <property type="protein sequence ID" value="WAJ24548.1"/>
    <property type="molecule type" value="Genomic_DNA"/>
</dbReference>
<feature type="transmembrane region" description="Helical" evidence="8">
    <location>
        <begin position="33"/>
        <end position="52"/>
    </location>
</feature>
<feature type="domain" description="ABC transmembrane type-2" evidence="9">
    <location>
        <begin position="32"/>
        <end position="255"/>
    </location>
</feature>
<dbReference type="PANTHER" id="PTHR30413:SF10">
    <property type="entry name" value="CAPSULE POLYSACCHARIDE EXPORT INNER-MEMBRANE PROTEIN CTRC"/>
    <property type="match status" value="1"/>
</dbReference>
<keyword evidence="11" id="KW-1185">Reference proteome</keyword>
<proteinExistence type="inferred from homology"/>
<dbReference type="Proteomes" id="UP001163115">
    <property type="component" value="Chromosome"/>
</dbReference>
<comment type="similarity">
    <text evidence="2 8">Belongs to the ABC-2 integral membrane protein family.</text>
</comment>
<evidence type="ECO:0000256" key="8">
    <source>
        <dbReference type="RuleBase" id="RU361157"/>
    </source>
</evidence>
<evidence type="ECO:0000256" key="1">
    <source>
        <dbReference type="ARBA" id="ARBA00004651"/>
    </source>
</evidence>
<feature type="transmembrane region" description="Helical" evidence="8">
    <location>
        <begin position="64"/>
        <end position="87"/>
    </location>
</feature>
<name>A0ABY7AE79_9FIRM</name>
<evidence type="ECO:0000256" key="2">
    <source>
        <dbReference type="ARBA" id="ARBA00007783"/>
    </source>
</evidence>
<protein>
    <recommendedName>
        <fullName evidence="8">Transport permease protein</fullName>
    </recommendedName>
</protein>
<keyword evidence="7 8" id="KW-0472">Membrane</keyword>
<evidence type="ECO:0000313" key="11">
    <source>
        <dbReference type="Proteomes" id="UP001163115"/>
    </source>
</evidence>
<feature type="transmembrane region" description="Helical" evidence="8">
    <location>
        <begin position="233"/>
        <end position="252"/>
    </location>
</feature>
<dbReference type="PANTHER" id="PTHR30413">
    <property type="entry name" value="INNER MEMBRANE TRANSPORT PERMEASE"/>
    <property type="match status" value="1"/>
</dbReference>
<sequence length="263" mass="31304">MDNRLNTILRHKRKIIKLSKDDLFQRYSGHTLGIFWAFFQPTITVAIFWFVFSKGLRSQPVGNIPYIVWFVCGYSAWSYFSETLISATNTFWQYNYLIKKVIFPKSILPLIKVISGFYIHIFFVSISFILVYSQGIEFSIYNIQLIYYMFAMIIYTIALSYIFSTLAVFLKDMTTLIGIIMQLMFWTLPVAWISNTMSLSVIRLLKYNPMYYIIEGYRNSFIYHVWFWENSRYTLYFWSVTIILSIISIVLYKNANKHFADLL</sequence>
<dbReference type="RefSeq" id="WP_268115620.1">
    <property type="nucleotide sequence ID" value="NZ_CP113524.1"/>
</dbReference>
<evidence type="ECO:0000256" key="5">
    <source>
        <dbReference type="ARBA" id="ARBA00022692"/>
    </source>
</evidence>
<keyword evidence="3 8" id="KW-0813">Transport</keyword>
<dbReference type="PROSITE" id="PS51012">
    <property type="entry name" value="ABC_TM2"/>
    <property type="match status" value="1"/>
</dbReference>
<feature type="transmembrane region" description="Helical" evidence="8">
    <location>
        <begin position="145"/>
        <end position="170"/>
    </location>
</feature>
<keyword evidence="6 8" id="KW-1133">Transmembrane helix</keyword>
<evidence type="ECO:0000259" key="9">
    <source>
        <dbReference type="PROSITE" id="PS51012"/>
    </source>
</evidence>
<keyword evidence="5 8" id="KW-0812">Transmembrane</keyword>
<feature type="transmembrane region" description="Helical" evidence="8">
    <location>
        <begin position="107"/>
        <end position="133"/>
    </location>
</feature>
<comment type="subcellular location">
    <subcellularLocation>
        <location evidence="1 8">Cell membrane</location>
        <topology evidence="1 8">Multi-pass membrane protein</topology>
    </subcellularLocation>
</comment>
<accession>A0ABY7AE79</accession>
<feature type="transmembrane region" description="Helical" evidence="8">
    <location>
        <begin position="176"/>
        <end position="197"/>
    </location>
</feature>
<gene>
    <name evidence="10" type="ORF">OW255_03205</name>
</gene>
<dbReference type="InterPro" id="IPR047817">
    <property type="entry name" value="ABC2_TM_bact-type"/>
</dbReference>
<evidence type="ECO:0000256" key="7">
    <source>
        <dbReference type="ARBA" id="ARBA00023136"/>
    </source>
</evidence>
<evidence type="ECO:0000256" key="4">
    <source>
        <dbReference type="ARBA" id="ARBA00022475"/>
    </source>
</evidence>
<dbReference type="Pfam" id="PF01061">
    <property type="entry name" value="ABC2_membrane"/>
    <property type="match status" value="1"/>
</dbReference>
<evidence type="ECO:0000256" key="3">
    <source>
        <dbReference type="ARBA" id="ARBA00022448"/>
    </source>
</evidence>